<gene>
    <name evidence="3" type="ORF">GV794_21745</name>
</gene>
<dbReference type="GO" id="GO:0016787">
    <property type="term" value="F:hydrolase activity"/>
    <property type="evidence" value="ECO:0007669"/>
    <property type="project" value="UniProtKB-KW"/>
</dbReference>
<keyword evidence="4" id="KW-1185">Reference proteome</keyword>
<dbReference type="RefSeq" id="WP_163821781.1">
    <property type="nucleotide sequence ID" value="NZ_JAAGUX010000049.1"/>
</dbReference>
<dbReference type="PANTHER" id="PTHR37981:SF1">
    <property type="entry name" value="SGNH HYDROLASE-TYPE ESTERASE DOMAIN-CONTAINING PROTEIN"/>
    <property type="match status" value="1"/>
</dbReference>
<evidence type="ECO:0000313" key="4">
    <source>
        <dbReference type="Proteomes" id="UP000470876"/>
    </source>
</evidence>
<protein>
    <submittedName>
        <fullName evidence="3">SGNH/GDSL hydrolase family protein</fullName>
    </submittedName>
</protein>
<dbReference type="PANTHER" id="PTHR37981">
    <property type="entry name" value="LIPASE 2"/>
    <property type="match status" value="1"/>
</dbReference>
<sequence length="274" mass="28547">MKCLPTTRGLATAALVLGLSASAVASAQPAPASGSEYVSLGDSFISVGSYLTTSMTSDCAQASDDVGHLVAAQLPGVGFTDLACGGTTADLVEKSSAALSPATRYVSISTGGNNEDFYMGLLQNCFITATNCTAQARQEADDKLDRLGARLDSTYATVRAAAPNATIVVLGYLRLLPDRAAACIVEMTMGQDVVDFGNRIQRRLNDEVARAAERAGFVMVNRWQDGANSVCAADGQRHVSITGVGPGDEALAYHPTITGRRYTAGLIAEAFLRP</sequence>
<reference evidence="3 4" key="1">
    <citation type="submission" date="2020-01" db="EMBL/GenBank/DDBJ databases">
        <title>Genetics and antimicrobial susceptibilities of Nocardia species isolated from the soil; a comparison with species isolated from humans.</title>
        <authorList>
            <person name="Carrasco G."/>
            <person name="Monzon S."/>
            <person name="Sansegundo M."/>
            <person name="Garcia E."/>
            <person name="Garrido N."/>
            <person name="Medina M.J."/>
            <person name="Villalon P."/>
            <person name="Ramirez-Arocha A.C."/>
            <person name="Jimenez P."/>
            <person name="Cuesta I."/>
            <person name="Valdezate S."/>
        </authorList>
    </citation>
    <scope>NUCLEOTIDE SEQUENCE [LARGE SCALE GENOMIC DNA]</scope>
    <source>
        <strain evidence="3 4">CNM20110649</strain>
    </source>
</reference>
<evidence type="ECO:0000259" key="2">
    <source>
        <dbReference type="Pfam" id="PF13472"/>
    </source>
</evidence>
<feature type="domain" description="SGNH hydrolase-type esterase" evidence="2">
    <location>
        <begin position="40"/>
        <end position="259"/>
    </location>
</feature>
<dbReference type="Proteomes" id="UP000470876">
    <property type="component" value="Unassembled WGS sequence"/>
</dbReference>
<dbReference type="Gene3D" id="3.40.50.1110">
    <property type="entry name" value="SGNH hydrolase"/>
    <property type="match status" value="1"/>
</dbReference>
<dbReference type="InterPro" id="IPR037460">
    <property type="entry name" value="SEST-like"/>
</dbReference>
<dbReference type="EMBL" id="JAAGUX010000049">
    <property type="protein sequence ID" value="NEW58253.1"/>
    <property type="molecule type" value="Genomic_DNA"/>
</dbReference>
<name>A0ABX0CP22_9NOCA</name>
<comment type="caution">
    <text evidence="3">The sequence shown here is derived from an EMBL/GenBank/DDBJ whole genome shotgun (WGS) entry which is preliminary data.</text>
</comment>
<keyword evidence="1" id="KW-0732">Signal</keyword>
<dbReference type="InterPro" id="IPR036514">
    <property type="entry name" value="SGNH_hydro_sf"/>
</dbReference>
<dbReference type="CDD" id="cd01823">
    <property type="entry name" value="SEST_like"/>
    <property type="match status" value="1"/>
</dbReference>
<dbReference type="SUPFAM" id="SSF52266">
    <property type="entry name" value="SGNH hydrolase"/>
    <property type="match status" value="1"/>
</dbReference>
<accession>A0ABX0CP22</accession>
<organism evidence="3 4">
    <name type="scientific">Nocardia cyriacigeorgica</name>
    <dbReference type="NCBI Taxonomy" id="135487"/>
    <lineage>
        <taxon>Bacteria</taxon>
        <taxon>Bacillati</taxon>
        <taxon>Actinomycetota</taxon>
        <taxon>Actinomycetes</taxon>
        <taxon>Mycobacteriales</taxon>
        <taxon>Nocardiaceae</taxon>
        <taxon>Nocardia</taxon>
    </lineage>
</organism>
<keyword evidence="3" id="KW-0378">Hydrolase</keyword>
<feature type="chain" id="PRO_5046245978" evidence="1">
    <location>
        <begin position="28"/>
        <end position="274"/>
    </location>
</feature>
<feature type="signal peptide" evidence="1">
    <location>
        <begin position="1"/>
        <end position="27"/>
    </location>
</feature>
<evidence type="ECO:0000256" key="1">
    <source>
        <dbReference type="SAM" id="SignalP"/>
    </source>
</evidence>
<evidence type="ECO:0000313" key="3">
    <source>
        <dbReference type="EMBL" id="NEW58253.1"/>
    </source>
</evidence>
<proteinExistence type="predicted"/>
<dbReference type="InterPro" id="IPR013830">
    <property type="entry name" value="SGNH_hydro"/>
</dbReference>
<dbReference type="Pfam" id="PF13472">
    <property type="entry name" value="Lipase_GDSL_2"/>
    <property type="match status" value="1"/>
</dbReference>